<evidence type="ECO:0000313" key="2">
    <source>
        <dbReference type="Proteomes" id="UP000287394"/>
    </source>
</evidence>
<dbReference type="SUPFAM" id="SSF48452">
    <property type="entry name" value="TPR-like"/>
    <property type="match status" value="1"/>
</dbReference>
<dbReference type="Gene3D" id="1.25.40.10">
    <property type="entry name" value="Tetratricopeptide repeat domain"/>
    <property type="match status" value="1"/>
</dbReference>
<dbReference type="KEGG" id="ccot:CCAX7_37510"/>
<proteinExistence type="predicted"/>
<dbReference type="Pfam" id="PF13432">
    <property type="entry name" value="TPR_16"/>
    <property type="match status" value="1"/>
</dbReference>
<keyword evidence="2" id="KW-1185">Reference proteome</keyword>
<dbReference type="AlphaFoldDB" id="A0A402D127"/>
<dbReference type="Proteomes" id="UP000287394">
    <property type="component" value="Chromosome"/>
</dbReference>
<protein>
    <submittedName>
        <fullName evidence="1">Uncharacterized protein</fullName>
    </submittedName>
</protein>
<dbReference type="SMART" id="SM00028">
    <property type="entry name" value="TPR"/>
    <property type="match status" value="5"/>
</dbReference>
<dbReference type="OrthoDB" id="274954at2"/>
<dbReference type="RefSeq" id="WP_119323252.1">
    <property type="nucleotide sequence ID" value="NZ_AP025739.1"/>
</dbReference>
<name>A0A402D127_9BACT</name>
<gene>
    <name evidence="1" type="ORF">CCAX7_37510</name>
</gene>
<organism evidence="1 2">
    <name type="scientific">Capsulimonas corticalis</name>
    <dbReference type="NCBI Taxonomy" id="2219043"/>
    <lineage>
        <taxon>Bacteria</taxon>
        <taxon>Bacillati</taxon>
        <taxon>Armatimonadota</taxon>
        <taxon>Armatimonadia</taxon>
        <taxon>Capsulimonadales</taxon>
        <taxon>Capsulimonadaceae</taxon>
        <taxon>Capsulimonas</taxon>
    </lineage>
</organism>
<reference evidence="1 2" key="1">
    <citation type="journal article" date="2019" name="Int. J. Syst. Evol. Microbiol.">
        <title>Capsulimonas corticalis gen. nov., sp. nov., an aerobic capsulated bacterium, of a novel bacterial order, Capsulimonadales ord. nov., of the class Armatimonadia of the phylum Armatimonadetes.</title>
        <authorList>
            <person name="Li J."/>
            <person name="Kudo C."/>
            <person name="Tonouchi A."/>
        </authorList>
    </citation>
    <scope>NUCLEOTIDE SEQUENCE [LARGE SCALE GENOMIC DNA]</scope>
    <source>
        <strain evidence="1 2">AX-7</strain>
    </source>
</reference>
<dbReference type="InterPro" id="IPR011990">
    <property type="entry name" value="TPR-like_helical_dom_sf"/>
</dbReference>
<dbReference type="InterPro" id="IPR019734">
    <property type="entry name" value="TPR_rpt"/>
</dbReference>
<dbReference type="PANTHER" id="PTHR12558:SF13">
    <property type="entry name" value="CELL DIVISION CYCLE PROTEIN 27 HOMOLOG"/>
    <property type="match status" value="1"/>
</dbReference>
<dbReference type="EMBL" id="AP025739">
    <property type="protein sequence ID" value="BDI31700.1"/>
    <property type="molecule type" value="Genomic_DNA"/>
</dbReference>
<sequence length="260" mass="28958">MGRFSKLDFQPEPPAAIATPDDPWPNMDEHGCMKLGESQFQTGLYEPALTSYSRALRFNKGLVEAWIGQIRCLICLGEYPEAVTWSDRALEKFFKSPDLLACKGLALVRGGKPAQGLEYLDGAVELRAPSAWVWQARGESLLLTGQDVVNAQRCFLKAQELSPQDWHLEMRIGMSYNAVRKFAPARPHLLTAARGAPSNPLALYQLGLMHEGLGEFSLAQGCFQRAQAARRGYVEAERAAERVSGNNVFAHLWRGLRLRK</sequence>
<evidence type="ECO:0000313" key="1">
    <source>
        <dbReference type="EMBL" id="BDI31700.1"/>
    </source>
</evidence>
<accession>A0A402D127</accession>
<dbReference type="PANTHER" id="PTHR12558">
    <property type="entry name" value="CELL DIVISION CYCLE 16,23,27"/>
    <property type="match status" value="1"/>
</dbReference>